<dbReference type="SUPFAM" id="SSF53850">
    <property type="entry name" value="Periplasmic binding protein-like II"/>
    <property type="match status" value="1"/>
</dbReference>
<gene>
    <name evidence="1" type="ORF">DQ393_28600</name>
</gene>
<comment type="caution">
    <text evidence="1">The sequence shown here is derived from an EMBL/GenBank/DDBJ whole genome shotgun (WGS) entry which is preliminary data.</text>
</comment>
<proteinExistence type="predicted"/>
<dbReference type="OrthoDB" id="6628089at2"/>
<dbReference type="RefSeq" id="WP_112345042.1">
    <property type="nucleotide sequence ID" value="NZ_QMKK01000054.1"/>
</dbReference>
<dbReference type="PANTHER" id="PTHR35841:SF1">
    <property type="entry name" value="PHOSPHONATES-BINDING PERIPLASMIC PROTEIN"/>
    <property type="match status" value="1"/>
</dbReference>
<evidence type="ECO:0000313" key="2">
    <source>
        <dbReference type="Proteomes" id="UP000251205"/>
    </source>
</evidence>
<evidence type="ECO:0000313" key="1">
    <source>
        <dbReference type="EMBL" id="RAX38550.1"/>
    </source>
</evidence>
<dbReference type="Pfam" id="PF12974">
    <property type="entry name" value="Phosphonate-bd"/>
    <property type="match status" value="1"/>
</dbReference>
<reference evidence="1 2" key="1">
    <citation type="submission" date="2018-06" db="EMBL/GenBank/DDBJ databases">
        <title>Whole Genome Sequence of an efficient microsymbiont, Rhizobium tropici.</title>
        <authorList>
            <person name="Srinivasan R."/>
            <person name="Singh H.V."/>
            <person name="Srivastava R."/>
            <person name="Kumari B."/>
            <person name="Radhakrishna A."/>
        </authorList>
    </citation>
    <scope>NUCLEOTIDE SEQUENCE [LARGE SCALE GENOMIC DNA]</scope>
    <source>
        <strain evidence="1 2">IGFRI Rhizo-19</strain>
    </source>
</reference>
<organism evidence="1 2">
    <name type="scientific">Rhizobium tropici</name>
    <dbReference type="NCBI Taxonomy" id="398"/>
    <lineage>
        <taxon>Bacteria</taxon>
        <taxon>Pseudomonadati</taxon>
        <taxon>Pseudomonadota</taxon>
        <taxon>Alphaproteobacteria</taxon>
        <taxon>Hyphomicrobiales</taxon>
        <taxon>Rhizobiaceae</taxon>
        <taxon>Rhizobium/Agrobacterium group</taxon>
        <taxon>Rhizobium</taxon>
    </lineage>
</organism>
<dbReference type="EMBL" id="QMKK01000054">
    <property type="protein sequence ID" value="RAX38550.1"/>
    <property type="molecule type" value="Genomic_DNA"/>
</dbReference>
<name>A0A329YDN9_RHITR</name>
<dbReference type="AlphaFoldDB" id="A0A329YDN9"/>
<accession>A0A329YDN9</accession>
<dbReference type="Gene3D" id="3.40.190.10">
    <property type="entry name" value="Periplasmic binding protein-like II"/>
    <property type="match status" value="2"/>
</dbReference>
<protein>
    <submittedName>
        <fullName evidence="1">Phosphate ABC transporter substrate-binding protein</fullName>
    </submittedName>
</protein>
<dbReference type="PANTHER" id="PTHR35841">
    <property type="entry name" value="PHOSPHONATES-BINDING PERIPLASMIC PROTEIN"/>
    <property type="match status" value="1"/>
</dbReference>
<sequence>MYNLSPKISELWDRLFHWLADRSDVRLEVIAHAAPAPLSELWARPDMGAVFMCGFPFSRLAKAERPLPLVAPVSLADWANGQPVYASHVVAARDRPFAGADLVTARWGWTVRDSQSGYNAPREFFTALAGGRPASETFGPLLNPRGVIEAIRSGVVDVGAIDAYAYQLLEMHEPDMIASLRVIATTKPAPFPLLVASRQQTSEITAALRAALLGAHRDPEGRDILASLGLAAFVEPDIAAYEQLPARARSVDEALEAW</sequence>
<dbReference type="Proteomes" id="UP000251205">
    <property type="component" value="Unassembled WGS sequence"/>
</dbReference>